<evidence type="ECO:0000313" key="7">
    <source>
        <dbReference type="EMBL" id="AAS96073.1"/>
    </source>
</evidence>
<dbReference type="GO" id="GO:0008983">
    <property type="term" value="F:protein-glutamate O-methyltransferase activity"/>
    <property type="evidence" value="ECO:0007669"/>
    <property type="project" value="UniProtKB-EC"/>
</dbReference>
<dbReference type="Proteomes" id="UP000002194">
    <property type="component" value="Chromosome"/>
</dbReference>
<comment type="catalytic activity">
    <reaction evidence="1">
        <text>L-glutamyl-[protein] + S-adenosyl-L-methionine = [protein]-L-glutamate 5-O-methyl ester + S-adenosyl-L-homocysteine</text>
        <dbReference type="Rhea" id="RHEA:24452"/>
        <dbReference type="Rhea" id="RHEA-COMP:10208"/>
        <dbReference type="Rhea" id="RHEA-COMP:10311"/>
        <dbReference type="ChEBI" id="CHEBI:29973"/>
        <dbReference type="ChEBI" id="CHEBI:57856"/>
        <dbReference type="ChEBI" id="CHEBI:59789"/>
        <dbReference type="ChEBI" id="CHEBI:82795"/>
        <dbReference type="EC" id="2.1.1.80"/>
    </reaction>
</comment>
<dbReference type="InterPro" id="IPR000780">
    <property type="entry name" value="CheR_MeTrfase"/>
</dbReference>
<sequence length="271" mass="31871">MTPKVFERMSRYVYEQVGIKLTPAKRIMLEARLQKRLRTLGFDSYEQYAEYLFTARGQQEELQQFIDVVTTNTTEFFREGRHFELLAQKVLPRWRSQFGTSRAMQIWSAGCSFGMEPYTLAMVLADFAERNSGFVFSVLATDISARALQHAQRGIYDEERVESIPESFRKRFLLRSRERARKLVRIAPEIRHLVTFQRLNFMEDFSFRTPMDVIFCRNVIIYFDKPTQERLFSRFCESLRPGGYLFIGHSESLTGMSLPLEAQAPTVYRKV</sequence>
<evidence type="ECO:0000256" key="5">
    <source>
        <dbReference type="ARBA" id="ARBA00022691"/>
    </source>
</evidence>
<dbReference type="PRINTS" id="PR00996">
    <property type="entry name" value="CHERMTFRASE"/>
</dbReference>
<dbReference type="PANTHER" id="PTHR24422:SF26">
    <property type="entry name" value="CHEMOTAXIS PROTEIN METHYLTRANSFERASE"/>
    <property type="match status" value="1"/>
</dbReference>
<dbReference type="EC" id="2.1.1.80" evidence="2"/>
<dbReference type="Gene3D" id="3.40.50.150">
    <property type="entry name" value="Vaccinia Virus protein VP39"/>
    <property type="match status" value="1"/>
</dbReference>
<proteinExistence type="predicted"/>
<evidence type="ECO:0000313" key="8">
    <source>
        <dbReference type="Proteomes" id="UP000002194"/>
    </source>
</evidence>
<dbReference type="GO" id="GO:0032259">
    <property type="term" value="P:methylation"/>
    <property type="evidence" value="ECO:0007669"/>
    <property type="project" value="UniProtKB-KW"/>
</dbReference>
<keyword evidence="5" id="KW-0949">S-adenosyl-L-methionine</keyword>
<organism evidence="7 8">
    <name type="scientific">Nitratidesulfovibrio vulgaris (strain ATCC 29579 / DSM 644 / CCUG 34227 / NCIMB 8303 / VKM B-1760 / Hildenborough)</name>
    <name type="common">Desulfovibrio vulgaris</name>
    <dbReference type="NCBI Taxonomy" id="882"/>
    <lineage>
        <taxon>Bacteria</taxon>
        <taxon>Pseudomonadati</taxon>
        <taxon>Thermodesulfobacteriota</taxon>
        <taxon>Desulfovibrionia</taxon>
        <taxon>Desulfovibrionales</taxon>
        <taxon>Desulfovibrionaceae</taxon>
        <taxon>Nitratidesulfovibrio</taxon>
    </lineage>
</organism>
<dbReference type="InterPro" id="IPR029063">
    <property type="entry name" value="SAM-dependent_MTases_sf"/>
</dbReference>
<accession>Q72BN9</accession>
<name>Q72BN9_NITV2</name>
<dbReference type="Pfam" id="PF01739">
    <property type="entry name" value="CheR"/>
    <property type="match status" value="1"/>
</dbReference>
<dbReference type="EMBL" id="AE017285">
    <property type="protein sequence ID" value="AAS96073.1"/>
    <property type="molecule type" value="Genomic_DNA"/>
</dbReference>
<dbReference type="SMART" id="SM00138">
    <property type="entry name" value="MeTrc"/>
    <property type="match status" value="1"/>
</dbReference>
<dbReference type="PhylomeDB" id="Q72BN9"/>
<dbReference type="AlphaFoldDB" id="Q72BN9"/>
<dbReference type="PIRSF" id="PIRSF000410">
    <property type="entry name" value="CheR"/>
    <property type="match status" value="1"/>
</dbReference>
<dbReference type="InterPro" id="IPR036804">
    <property type="entry name" value="CheR_N_sf"/>
</dbReference>
<evidence type="ECO:0000259" key="6">
    <source>
        <dbReference type="PROSITE" id="PS50123"/>
    </source>
</evidence>
<evidence type="ECO:0000256" key="4">
    <source>
        <dbReference type="ARBA" id="ARBA00022679"/>
    </source>
</evidence>
<protein>
    <recommendedName>
        <fullName evidence="2">protein-glutamate O-methyltransferase</fullName>
        <ecNumber evidence="2">2.1.1.80</ecNumber>
    </recommendedName>
</protein>
<dbReference type="InterPro" id="IPR026024">
    <property type="entry name" value="Chemotaxis_MeTrfase_CheR"/>
</dbReference>
<evidence type="ECO:0000256" key="3">
    <source>
        <dbReference type="ARBA" id="ARBA00022603"/>
    </source>
</evidence>
<evidence type="ECO:0000256" key="2">
    <source>
        <dbReference type="ARBA" id="ARBA00012534"/>
    </source>
</evidence>
<dbReference type="HOGENOM" id="CLU_025854_0_0_7"/>
<dbReference type="SUPFAM" id="SSF53335">
    <property type="entry name" value="S-adenosyl-L-methionine-dependent methyltransferases"/>
    <property type="match status" value="1"/>
</dbReference>
<dbReference type="InterPro" id="IPR022641">
    <property type="entry name" value="CheR_N"/>
</dbReference>
<dbReference type="STRING" id="882.DVU_1595"/>
<dbReference type="Gene3D" id="1.10.155.10">
    <property type="entry name" value="Chemotaxis receptor methyltransferase CheR, N-terminal domain"/>
    <property type="match status" value="1"/>
</dbReference>
<gene>
    <name evidence="7" type="primary">cheR-1</name>
    <name evidence="7" type="ordered locus">DVU_1595</name>
</gene>
<dbReference type="PROSITE" id="PS50123">
    <property type="entry name" value="CHER"/>
    <property type="match status" value="1"/>
</dbReference>
<feature type="domain" description="CheR-type methyltransferase" evidence="6">
    <location>
        <begin position="1"/>
        <end position="271"/>
    </location>
</feature>
<dbReference type="PANTHER" id="PTHR24422">
    <property type="entry name" value="CHEMOTAXIS PROTEIN METHYLTRANSFERASE"/>
    <property type="match status" value="1"/>
</dbReference>
<dbReference type="KEGG" id="dvu:DVU_1595"/>
<keyword evidence="4 7" id="KW-0808">Transferase</keyword>
<dbReference type="InterPro" id="IPR050903">
    <property type="entry name" value="Bact_Chemotaxis_MeTrfase"/>
</dbReference>
<keyword evidence="8" id="KW-1185">Reference proteome</keyword>
<dbReference type="InterPro" id="IPR022642">
    <property type="entry name" value="CheR_C"/>
</dbReference>
<dbReference type="PaxDb" id="882-DVU_1595"/>
<dbReference type="SUPFAM" id="SSF47757">
    <property type="entry name" value="Chemotaxis receptor methyltransferase CheR, N-terminal domain"/>
    <property type="match status" value="1"/>
</dbReference>
<keyword evidence="3 7" id="KW-0489">Methyltransferase</keyword>
<dbReference type="SMR" id="Q72BN9"/>
<reference evidence="7 8" key="1">
    <citation type="journal article" date="2004" name="Nat. Biotechnol.">
        <title>The genome sequence of the anaerobic, sulfate-reducing bacterium Desulfovibrio vulgaris Hildenborough.</title>
        <authorList>
            <person name="Heidelberg J.F."/>
            <person name="Seshadri R."/>
            <person name="Haveman S.A."/>
            <person name="Hemme C.L."/>
            <person name="Paulsen I.T."/>
            <person name="Kolonay J.F."/>
            <person name="Eisen J.A."/>
            <person name="Ward N."/>
            <person name="Methe B."/>
            <person name="Brinkac L.M."/>
            <person name="Daugherty S.C."/>
            <person name="Deboy R.T."/>
            <person name="Dodson R.J."/>
            <person name="Durkin A.S."/>
            <person name="Madupu R."/>
            <person name="Nelson W.C."/>
            <person name="Sullivan S.A."/>
            <person name="Fouts D."/>
            <person name="Haft D.H."/>
            <person name="Selengut J."/>
            <person name="Peterson J.D."/>
            <person name="Davidsen T.M."/>
            <person name="Zafar N."/>
            <person name="Zhou L."/>
            <person name="Radune D."/>
            <person name="Dimitrov G."/>
            <person name="Hance M."/>
            <person name="Tran K."/>
            <person name="Khouri H."/>
            <person name="Gill J."/>
            <person name="Utterback T.R."/>
            <person name="Feldblyum T.V."/>
            <person name="Wall J.D."/>
            <person name="Voordouw G."/>
            <person name="Fraser C.M."/>
        </authorList>
    </citation>
    <scope>NUCLEOTIDE SEQUENCE [LARGE SCALE GENOMIC DNA]</scope>
    <source>
        <strain evidence="8">ATCC 29579 / DSM 644 / NCIMB 8303 / VKM B-1760 / Hildenborough</strain>
    </source>
</reference>
<dbReference type="CDD" id="cd02440">
    <property type="entry name" value="AdoMet_MTases"/>
    <property type="match status" value="1"/>
</dbReference>
<dbReference type="eggNOG" id="COG1352">
    <property type="taxonomic scope" value="Bacteria"/>
</dbReference>
<dbReference type="Pfam" id="PF03705">
    <property type="entry name" value="CheR_N"/>
    <property type="match status" value="1"/>
</dbReference>
<dbReference type="EnsemblBacteria" id="AAS96073">
    <property type="protein sequence ID" value="AAS96073"/>
    <property type="gene ID" value="DVU_1595"/>
</dbReference>
<evidence type="ECO:0000256" key="1">
    <source>
        <dbReference type="ARBA" id="ARBA00001541"/>
    </source>
</evidence>